<protein>
    <submittedName>
        <fullName evidence="1">Uncharacterized protein</fullName>
    </submittedName>
</protein>
<keyword evidence="2" id="KW-1185">Reference proteome</keyword>
<dbReference type="EMBL" id="JBHTMK010000065">
    <property type="protein sequence ID" value="MFD1373372.1"/>
    <property type="molecule type" value="Genomic_DNA"/>
</dbReference>
<dbReference type="RefSeq" id="WP_317791792.1">
    <property type="nucleotide sequence ID" value="NZ_AP028461.1"/>
</dbReference>
<evidence type="ECO:0000313" key="2">
    <source>
        <dbReference type="Proteomes" id="UP001597183"/>
    </source>
</evidence>
<organism evidence="1 2">
    <name type="scientific">Actinoplanes sichuanensis</name>
    <dbReference type="NCBI Taxonomy" id="512349"/>
    <lineage>
        <taxon>Bacteria</taxon>
        <taxon>Bacillati</taxon>
        <taxon>Actinomycetota</taxon>
        <taxon>Actinomycetes</taxon>
        <taxon>Micromonosporales</taxon>
        <taxon>Micromonosporaceae</taxon>
        <taxon>Actinoplanes</taxon>
    </lineage>
</organism>
<gene>
    <name evidence="1" type="ORF">ACFQ5G_49270</name>
</gene>
<evidence type="ECO:0000313" key="1">
    <source>
        <dbReference type="EMBL" id="MFD1373372.1"/>
    </source>
</evidence>
<name>A0ABW4AR93_9ACTN</name>
<dbReference type="Proteomes" id="UP001597183">
    <property type="component" value="Unassembled WGS sequence"/>
</dbReference>
<comment type="caution">
    <text evidence="1">The sequence shown here is derived from an EMBL/GenBank/DDBJ whole genome shotgun (WGS) entry which is preliminary data.</text>
</comment>
<accession>A0ABW4AR93</accession>
<proteinExistence type="predicted"/>
<sequence length="213" mass="23973">MPRNTNTDEHLDLLERRLQQALDLVRDAKRTEQTATRWMGTSAEIGSLLAASRDALSGVRQELLGGARTAVLGYLRQRVGQPVTPGELEGVSGIEEWTRRLRELRGVGWEIDALGNGPGRSYRLRADRLDESVVDDDKLIAQITGVKPKDRLIEFLVNVAPWPVAAVRLERVARTASWRSDLQELIDEGWLIQTHEDDSDIPPGFYRLARLED</sequence>
<reference evidence="2" key="1">
    <citation type="journal article" date="2019" name="Int. J. Syst. Evol. Microbiol.">
        <title>The Global Catalogue of Microorganisms (GCM) 10K type strain sequencing project: providing services to taxonomists for standard genome sequencing and annotation.</title>
        <authorList>
            <consortium name="The Broad Institute Genomics Platform"/>
            <consortium name="The Broad Institute Genome Sequencing Center for Infectious Disease"/>
            <person name="Wu L."/>
            <person name="Ma J."/>
        </authorList>
    </citation>
    <scope>NUCLEOTIDE SEQUENCE [LARGE SCALE GENOMIC DNA]</scope>
    <source>
        <strain evidence="2">CCM 7526</strain>
    </source>
</reference>